<protein>
    <submittedName>
        <fullName evidence="2">Helix-turn-helix transcriptional regulator</fullName>
    </submittedName>
</protein>
<dbReference type="RefSeq" id="WP_311598767.1">
    <property type="nucleotide sequence ID" value="NZ_JAVREM010000014.1"/>
</dbReference>
<dbReference type="CDD" id="cd00093">
    <property type="entry name" value="HTH_XRE"/>
    <property type="match status" value="1"/>
</dbReference>
<organism evidence="2 3">
    <name type="scientific">Streptomyces millisiae</name>
    <dbReference type="NCBI Taxonomy" id="3075542"/>
    <lineage>
        <taxon>Bacteria</taxon>
        <taxon>Bacillati</taxon>
        <taxon>Actinomycetota</taxon>
        <taxon>Actinomycetes</taxon>
        <taxon>Kitasatosporales</taxon>
        <taxon>Streptomycetaceae</taxon>
        <taxon>Streptomyces</taxon>
    </lineage>
</organism>
<comment type="caution">
    <text evidence="2">The sequence shown here is derived from an EMBL/GenBank/DDBJ whole genome shotgun (WGS) entry which is preliminary data.</text>
</comment>
<dbReference type="PROSITE" id="PS50943">
    <property type="entry name" value="HTH_CROC1"/>
    <property type="match status" value="1"/>
</dbReference>
<gene>
    <name evidence="2" type="ORF">RNC47_14035</name>
</gene>
<dbReference type="InterPro" id="IPR010982">
    <property type="entry name" value="Lambda_DNA-bd_dom_sf"/>
</dbReference>
<dbReference type="SUPFAM" id="SSF47413">
    <property type="entry name" value="lambda repressor-like DNA-binding domains"/>
    <property type="match status" value="1"/>
</dbReference>
<dbReference type="Proteomes" id="UP001183420">
    <property type="component" value="Unassembled WGS sequence"/>
</dbReference>
<evidence type="ECO:0000313" key="3">
    <source>
        <dbReference type="Proteomes" id="UP001183420"/>
    </source>
</evidence>
<feature type="domain" description="HTH cro/C1-type" evidence="1">
    <location>
        <begin position="11"/>
        <end position="64"/>
    </location>
</feature>
<evidence type="ECO:0000313" key="2">
    <source>
        <dbReference type="EMBL" id="MDT0319457.1"/>
    </source>
</evidence>
<accession>A0ABU2LPD3</accession>
<proteinExistence type="predicted"/>
<reference evidence="3" key="1">
    <citation type="submission" date="2023-07" db="EMBL/GenBank/DDBJ databases">
        <title>30 novel species of actinomycetes from the DSMZ collection.</title>
        <authorList>
            <person name="Nouioui I."/>
        </authorList>
    </citation>
    <scope>NUCLEOTIDE SEQUENCE [LARGE SCALE GENOMIC DNA]</scope>
    <source>
        <strain evidence="3">DSM 44918</strain>
    </source>
</reference>
<dbReference type="InterPro" id="IPR001387">
    <property type="entry name" value="Cro/C1-type_HTH"/>
</dbReference>
<dbReference type="SMART" id="SM00530">
    <property type="entry name" value="HTH_XRE"/>
    <property type="match status" value="1"/>
</dbReference>
<name>A0ABU2LPD3_9ACTN</name>
<dbReference type="EMBL" id="JAVREM010000014">
    <property type="protein sequence ID" value="MDT0319457.1"/>
    <property type="molecule type" value="Genomic_DNA"/>
</dbReference>
<dbReference type="Gene3D" id="1.10.260.40">
    <property type="entry name" value="lambda repressor-like DNA-binding domains"/>
    <property type="match status" value="1"/>
</dbReference>
<evidence type="ECO:0000259" key="1">
    <source>
        <dbReference type="PROSITE" id="PS50943"/>
    </source>
</evidence>
<dbReference type="Pfam" id="PF01381">
    <property type="entry name" value="HTH_3"/>
    <property type="match status" value="1"/>
</dbReference>
<keyword evidence="3" id="KW-1185">Reference proteome</keyword>
<sequence length="408" mass="45128">MDEDLAIGRRVRRARDALNLTQEQLAERAGLSVGVVKKIERGGTCRIDTYHALASALGLRTSQLFDPPALGADPHADDRTMALMPLRQAISPPVTIGGRLSLTDADEPVALDRLRRAADSVVGSYYQDDYDELGKLLPPLVQAAHLAVDRFDDGDDRAAALELRADVLLMAGRYLTAVRAYDLAHIALRDAVRDAAAVEDRARGAAGVYLQGWMLLRQGRLDETELISVATADEVEPRISRASRGELGVWGRLLLRGSSAAARNNRPGEAREMLRVARTAALALGGRTATEMRSWGRFDWSSVALQAIENHSVARRPERVLGLARRLPPTLTLTSNTRNRHLLDVAHAHTQLRQADDAFRILSALRNSTPGWLQHQGLARDVFRAARRAKRRPLTWEQREVGEFLRVR</sequence>